<organism evidence="1 2">
    <name type="scientific">Deinococcus hopiensis KR-140</name>
    <dbReference type="NCBI Taxonomy" id="695939"/>
    <lineage>
        <taxon>Bacteria</taxon>
        <taxon>Thermotogati</taxon>
        <taxon>Deinococcota</taxon>
        <taxon>Deinococci</taxon>
        <taxon>Deinococcales</taxon>
        <taxon>Deinococcaceae</taxon>
        <taxon>Deinococcus</taxon>
    </lineage>
</organism>
<accession>A0A1W1ULU3</accession>
<dbReference type="GO" id="GO:0004519">
    <property type="term" value="F:endonuclease activity"/>
    <property type="evidence" value="ECO:0007669"/>
    <property type="project" value="UniProtKB-KW"/>
</dbReference>
<dbReference type="Gene3D" id="1.10.30.50">
    <property type="match status" value="1"/>
</dbReference>
<name>A0A1W1ULU3_9DEIO</name>
<sequence>MSEAPQGYQGFIQSGPDEATYMRGIVLFGENTASYKFALTRALLDLAEQQYTSVTLHELAPHFAGHILRHVRAGKVQGTMRSSVFLDAAQAHLDGQMNLEEFHAVTAQHAFRYVLDLYHRLPGGESSVQFYVQERKPRRLVLTDELLSLSADQRGQLTHETEARWHLVEHAWTQTREGHREARRIAFDSSSEELVLVPWRHQTRKALTKFRPALSGYQKGRCFYCFAEVDLNDTVLSHVDHFFPWSLGFRLTDTDLNGVWNLVLACAECNAGPGGKFDAIPDRRFLERLHRRNSYLIDSHHPLRESLMRETGGSAQERWTFLYRLWERLREWQSRSWNGRPTSGRPF</sequence>
<gene>
    <name evidence="1" type="ORF">SAMN00790413_04846</name>
</gene>
<proteinExistence type="predicted"/>
<evidence type="ECO:0000313" key="1">
    <source>
        <dbReference type="EMBL" id="SMB82105.1"/>
    </source>
</evidence>
<dbReference type="AlphaFoldDB" id="A0A1W1ULU3"/>
<keyword evidence="2" id="KW-1185">Reference proteome</keyword>
<keyword evidence="1" id="KW-0540">Nuclease</keyword>
<keyword evidence="1" id="KW-0255">Endonuclease</keyword>
<protein>
    <submittedName>
        <fullName evidence="1">HNH endonuclease</fullName>
    </submittedName>
</protein>
<dbReference type="EMBL" id="FWWU01000005">
    <property type="protein sequence ID" value="SMB82105.1"/>
    <property type="molecule type" value="Genomic_DNA"/>
</dbReference>
<evidence type="ECO:0000313" key="2">
    <source>
        <dbReference type="Proteomes" id="UP000192582"/>
    </source>
</evidence>
<reference evidence="1 2" key="1">
    <citation type="submission" date="2017-04" db="EMBL/GenBank/DDBJ databases">
        <authorList>
            <person name="Afonso C.L."/>
            <person name="Miller P.J."/>
            <person name="Scott M.A."/>
            <person name="Spackman E."/>
            <person name="Goraichik I."/>
            <person name="Dimitrov K.M."/>
            <person name="Suarez D.L."/>
            <person name="Swayne D.E."/>
        </authorList>
    </citation>
    <scope>NUCLEOTIDE SEQUENCE [LARGE SCALE GENOMIC DNA]</scope>
    <source>
        <strain evidence="1 2">KR-140</strain>
    </source>
</reference>
<dbReference type="Proteomes" id="UP000192582">
    <property type="component" value="Unassembled WGS sequence"/>
</dbReference>
<dbReference type="OrthoDB" id="489287at2"/>
<dbReference type="RefSeq" id="WP_084046146.1">
    <property type="nucleotide sequence ID" value="NZ_FWWU01000005.1"/>
</dbReference>
<keyword evidence="1" id="KW-0378">Hydrolase</keyword>